<proteinExistence type="predicted"/>
<keyword evidence="1" id="KW-0472">Membrane</keyword>
<dbReference type="OrthoDB" id="5125199at2"/>
<dbReference type="InterPro" id="IPR027381">
    <property type="entry name" value="LytR/CpsA/Psr_C"/>
</dbReference>
<name>A0A4Y3QKA3_MICTE</name>
<dbReference type="AlphaFoldDB" id="A0A4Y3QKA3"/>
<dbReference type="EMBL" id="BJML01000002">
    <property type="protein sequence ID" value="GEB45093.1"/>
    <property type="molecule type" value="Genomic_DNA"/>
</dbReference>
<dbReference type="Gene3D" id="3.30.70.2390">
    <property type="match status" value="1"/>
</dbReference>
<protein>
    <recommendedName>
        <fullName evidence="2">LytR/CpsA/Psr regulator C-terminal domain-containing protein</fullName>
    </recommendedName>
</protein>
<sequence length="200" mass="20833">MARSTFPRDRFDDLPAESGRVGAHRAEKPRLRGWIVFLWAAIATLLLIIAGIFATLVVSGRISLGADTAPSPTVSAEPTIPAVVDTSYSVVVLNGTSDSGLAASVRDQIVAAGWSGDNVETGTSDSTDFADTTIYYRLESDEAAAEGLAQTIGGAQIAQSDFLQPTDDPNTPADESDVKRLIVVIGLDRAAGQPSASPSS</sequence>
<evidence type="ECO:0000256" key="1">
    <source>
        <dbReference type="SAM" id="Phobius"/>
    </source>
</evidence>
<evidence type="ECO:0000313" key="3">
    <source>
        <dbReference type="EMBL" id="GEB45093.1"/>
    </source>
</evidence>
<evidence type="ECO:0000313" key="4">
    <source>
        <dbReference type="Proteomes" id="UP000319525"/>
    </source>
</evidence>
<gene>
    <name evidence="3" type="ORF">MTE01_10380</name>
</gene>
<dbReference type="Proteomes" id="UP000319525">
    <property type="component" value="Unassembled WGS sequence"/>
</dbReference>
<feature type="domain" description="LytR/CpsA/Psr regulator C-terminal" evidence="2">
    <location>
        <begin position="88"/>
        <end position="188"/>
    </location>
</feature>
<dbReference type="GeneID" id="57143732"/>
<organism evidence="3 4">
    <name type="scientific">Microbacterium testaceum</name>
    <name type="common">Aureobacterium testaceum</name>
    <name type="synonym">Brevibacterium testaceum</name>
    <dbReference type="NCBI Taxonomy" id="2033"/>
    <lineage>
        <taxon>Bacteria</taxon>
        <taxon>Bacillati</taxon>
        <taxon>Actinomycetota</taxon>
        <taxon>Actinomycetes</taxon>
        <taxon>Micrococcales</taxon>
        <taxon>Microbacteriaceae</taxon>
        <taxon>Microbacterium</taxon>
    </lineage>
</organism>
<feature type="transmembrane region" description="Helical" evidence="1">
    <location>
        <begin position="34"/>
        <end position="58"/>
    </location>
</feature>
<keyword evidence="1" id="KW-1133">Transmembrane helix</keyword>
<dbReference type="RefSeq" id="WP_141376063.1">
    <property type="nucleotide sequence ID" value="NZ_BJML01000002.1"/>
</dbReference>
<reference evidence="3 4" key="1">
    <citation type="submission" date="2019-06" db="EMBL/GenBank/DDBJ databases">
        <title>Whole genome shotgun sequence of Microbacterium testaceum NBRC 12675.</title>
        <authorList>
            <person name="Hosoyama A."/>
            <person name="Uohara A."/>
            <person name="Ohji S."/>
            <person name="Ichikawa N."/>
        </authorList>
    </citation>
    <scope>NUCLEOTIDE SEQUENCE [LARGE SCALE GENOMIC DNA]</scope>
    <source>
        <strain evidence="3 4">NBRC 12675</strain>
    </source>
</reference>
<keyword evidence="1" id="KW-0812">Transmembrane</keyword>
<evidence type="ECO:0000259" key="2">
    <source>
        <dbReference type="Pfam" id="PF13399"/>
    </source>
</evidence>
<accession>A0A4Y3QKA3</accession>
<comment type="caution">
    <text evidence="3">The sequence shown here is derived from an EMBL/GenBank/DDBJ whole genome shotgun (WGS) entry which is preliminary data.</text>
</comment>
<dbReference type="Pfam" id="PF13399">
    <property type="entry name" value="LytR_C"/>
    <property type="match status" value="1"/>
</dbReference>